<dbReference type="SUPFAM" id="SSF53335">
    <property type="entry name" value="S-adenosyl-L-methionine-dependent methyltransferases"/>
    <property type="match status" value="1"/>
</dbReference>
<dbReference type="CDD" id="cd02440">
    <property type="entry name" value="AdoMet_MTases"/>
    <property type="match status" value="1"/>
</dbReference>
<dbReference type="EMBL" id="BLQM01000020">
    <property type="protein sequence ID" value="GMH51364.1"/>
    <property type="molecule type" value="Genomic_DNA"/>
</dbReference>
<accession>A0A9W7DPJ2</accession>
<dbReference type="Pfam" id="PF13847">
    <property type="entry name" value="Methyltransf_31"/>
    <property type="match status" value="1"/>
</dbReference>
<dbReference type="Proteomes" id="UP001162640">
    <property type="component" value="Unassembled WGS sequence"/>
</dbReference>
<dbReference type="InterPro" id="IPR051419">
    <property type="entry name" value="Lys/N-term_MeTrsfase_sf"/>
</dbReference>
<dbReference type="InterPro" id="IPR025714">
    <property type="entry name" value="Methyltranfer_dom"/>
</dbReference>
<dbReference type="Gene3D" id="3.40.50.150">
    <property type="entry name" value="Vaccinia Virus protein VP39"/>
    <property type="match status" value="1"/>
</dbReference>
<sequence>MQAPRRRPYTTMSDEQGNSDSHDAHGFWNDYYESNSSDPTDWILSPSASLTEALSALLPPAPSASSTPPTPPPILEIGCGTSTLSQQLASSNPHLHIIATDVSPVAITQNQERQTPPNLIYSVLDCITLPSPLPPPLSQKSFAVIFDKGCLDTFLFRLPKLSRPTAIKSLLKNINTLLTLNGVYIVMSPRKIIKELRDYLGFKTYTRSPLSLQTFESGELDGGRVQSKVYLHCCTIDESFDTSSSDFFRIEEEVKVCGGCGKVRGSGGRKWRNHVKHCKG</sequence>
<proteinExistence type="inferred from homology"/>
<protein>
    <recommendedName>
        <fullName evidence="5">Methyltransferase domain-containing protein</fullName>
    </recommendedName>
</protein>
<reference evidence="7" key="1">
    <citation type="journal article" date="2023" name="Commun. Biol.">
        <title>Genome analysis of Parmales, the sister group of diatoms, reveals the evolutionary specialization of diatoms from phago-mixotrophs to photoautotrophs.</title>
        <authorList>
            <person name="Ban H."/>
            <person name="Sato S."/>
            <person name="Yoshikawa S."/>
            <person name="Yamada K."/>
            <person name="Nakamura Y."/>
            <person name="Ichinomiya M."/>
            <person name="Sato N."/>
            <person name="Blanc-Mathieu R."/>
            <person name="Endo H."/>
            <person name="Kuwata A."/>
            <person name="Ogata H."/>
        </authorList>
    </citation>
    <scope>NUCLEOTIDE SEQUENCE [LARGE SCALE GENOMIC DNA]</scope>
</reference>
<feature type="region of interest" description="Disordered" evidence="4">
    <location>
        <begin position="1"/>
        <end position="31"/>
    </location>
</feature>
<evidence type="ECO:0000256" key="1">
    <source>
        <dbReference type="ARBA" id="ARBA00008361"/>
    </source>
</evidence>
<gene>
    <name evidence="6" type="ORF">TL16_g00995</name>
</gene>
<evidence type="ECO:0000313" key="6">
    <source>
        <dbReference type="EMBL" id="GMH51364.1"/>
    </source>
</evidence>
<comment type="similarity">
    <text evidence="1">Belongs to the methyltransferase superfamily.</text>
</comment>
<organism evidence="6 7">
    <name type="scientific">Triparma laevis f. inornata</name>
    <dbReference type="NCBI Taxonomy" id="1714386"/>
    <lineage>
        <taxon>Eukaryota</taxon>
        <taxon>Sar</taxon>
        <taxon>Stramenopiles</taxon>
        <taxon>Ochrophyta</taxon>
        <taxon>Bolidophyceae</taxon>
        <taxon>Parmales</taxon>
        <taxon>Triparmaceae</taxon>
        <taxon>Triparma</taxon>
    </lineage>
</organism>
<dbReference type="GO" id="GO:0008168">
    <property type="term" value="F:methyltransferase activity"/>
    <property type="evidence" value="ECO:0007669"/>
    <property type="project" value="UniProtKB-KW"/>
</dbReference>
<evidence type="ECO:0000256" key="4">
    <source>
        <dbReference type="SAM" id="MobiDB-lite"/>
    </source>
</evidence>
<name>A0A9W7DPJ2_9STRA</name>
<feature type="compositionally biased region" description="Polar residues" evidence="4">
    <location>
        <begin position="10"/>
        <end position="19"/>
    </location>
</feature>
<feature type="domain" description="Methyltransferase" evidence="5">
    <location>
        <begin position="74"/>
        <end position="197"/>
    </location>
</feature>
<evidence type="ECO:0000313" key="7">
    <source>
        <dbReference type="Proteomes" id="UP001162640"/>
    </source>
</evidence>
<dbReference type="PANTHER" id="PTHR12176">
    <property type="entry name" value="SAM-DEPENDENT METHYLTRANSFERASE SUPERFAMILY PROTEIN"/>
    <property type="match status" value="1"/>
</dbReference>
<keyword evidence="3" id="KW-0808">Transferase</keyword>
<keyword evidence="2" id="KW-0489">Methyltransferase</keyword>
<comment type="caution">
    <text evidence="6">The sequence shown here is derived from an EMBL/GenBank/DDBJ whole genome shotgun (WGS) entry which is preliminary data.</text>
</comment>
<evidence type="ECO:0000259" key="5">
    <source>
        <dbReference type="Pfam" id="PF13847"/>
    </source>
</evidence>
<dbReference type="GO" id="GO:0032259">
    <property type="term" value="P:methylation"/>
    <property type="evidence" value="ECO:0007669"/>
    <property type="project" value="UniProtKB-KW"/>
</dbReference>
<dbReference type="AlphaFoldDB" id="A0A9W7DPJ2"/>
<dbReference type="InterPro" id="IPR029063">
    <property type="entry name" value="SAM-dependent_MTases_sf"/>
</dbReference>
<evidence type="ECO:0000256" key="2">
    <source>
        <dbReference type="ARBA" id="ARBA00022603"/>
    </source>
</evidence>
<evidence type="ECO:0000256" key="3">
    <source>
        <dbReference type="ARBA" id="ARBA00022679"/>
    </source>
</evidence>